<dbReference type="GO" id="GO:0046654">
    <property type="term" value="P:tetrahydrofolate biosynthetic process"/>
    <property type="evidence" value="ECO:0007669"/>
    <property type="project" value="UniProtKB-UniPathway"/>
</dbReference>
<comment type="pathway">
    <text evidence="2">Cofactor biosynthesis; tetrahydrofolate biosynthesis; 2-amino-4-hydroxy-6-hydroxymethyl-7,8-dihydropteridine diphosphate from 7,8-dihydroneopterin triphosphate: step 4/4.</text>
</comment>
<dbReference type="PANTHER" id="PTHR43071">
    <property type="entry name" value="2-AMINO-4-HYDROXY-6-HYDROXYMETHYLDIHYDROPTERIDINE PYROPHOSPHOKINASE"/>
    <property type="match status" value="1"/>
</dbReference>
<dbReference type="AlphaFoldDB" id="A0A8J3MXT1"/>
<dbReference type="PANTHER" id="PTHR43071:SF1">
    <property type="entry name" value="2-AMINO-4-HYDROXY-6-HYDROXYMETHYLDIHYDROPTERIDINE PYROPHOSPHOKINASE"/>
    <property type="match status" value="1"/>
</dbReference>
<dbReference type="GO" id="GO:0016301">
    <property type="term" value="F:kinase activity"/>
    <property type="evidence" value="ECO:0007669"/>
    <property type="project" value="UniProtKB-KW"/>
</dbReference>
<evidence type="ECO:0000256" key="3">
    <source>
        <dbReference type="ARBA" id="ARBA00013253"/>
    </source>
</evidence>
<dbReference type="EMBL" id="BNJF01000007">
    <property type="protein sequence ID" value="GHO50038.1"/>
    <property type="molecule type" value="Genomic_DNA"/>
</dbReference>
<evidence type="ECO:0000256" key="8">
    <source>
        <dbReference type="ARBA" id="ARBA00022909"/>
    </source>
</evidence>
<evidence type="ECO:0000259" key="9">
    <source>
        <dbReference type="PROSITE" id="PS00794"/>
    </source>
</evidence>
<dbReference type="GO" id="GO:0005524">
    <property type="term" value="F:ATP binding"/>
    <property type="evidence" value="ECO:0007669"/>
    <property type="project" value="UniProtKB-KW"/>
</dbReference>
<keyword evidence="6" id="KW-0418">Kinase</keyword>
<proteinExistence type="predicted"/>
<dbReference type="InterPro" id="IPR035907">
    <property type="entry name" value="Hppk_sf"/>
</dbReference>
<name>A0A8J3MXT1_9CHLR</name>
<dbReference type="NCBIfam" id="TIGR01498">
    <property type="entry name" value="folK"/>
    <property type="match status" value="1"/>
</dbReference>
<evidence type="ECO:0000256" key="4">
    <source>
        <dbReference type="ARBA" id="ARBA00022679"/>
    </source>
</evidence>
<dbReference type="UniPathway" id="UPA00077">
    <property type="reaction ID" value="UER00155"/>
</dbReference>
<keyword evidence="7" id="KW-0067">ATP-binding</keyword>
<comment type="catalytic activity">
    <reaction evidence="1">
        <text>6-hydroxymethyl-7,8-dihydropterin + ATP = (7,8-dihydropterin-6-yl)methyl diphosphate + AMP + H(+)</text>
        <dbReference type="Rhea" id="RHEA:11412"/>
        <dbReference type="ChEBI" id="CHEBI:15378"/>
        <dbReference type="ChEBI" id="CHEBI:30616"/>
        <dbReference type="ChEBI" id="CHEBI:44841"/>
        <dbReference type="ChEBI" id="CHEBI:72950"/>
        <dbReference type="ChEBI" id="CHEBI:456215"/>
        <dbReference type="EC" id="2.7.6.3"/>
    </reaction>
</comment>
<keyword evidence="5" id="KW-0547">Nucleotide-binding</keyword>
<evidence type="ECO:0000256" key="7">
    <source>
        <dbReference type="ARBA" id="ARBA00022840"/>
    </source>
</evidence>
<evidence type="ECO:0000256" key="1">
    <source>
        <dbReference type="ARBA" id="ARBA00000198"/>
    </source>
</evidence>
<gene>
    <name evidence="10" type="primary">folK</name>
    <name evidence="10" type="ORF">KSX_82010</name>
</gene>
<protein>
    <recommendedName>
        <fullName evidence="3">2-amino-4-hydroxy-6-hydroxymethyldihydropteridine diphosphokinase</fullName>
        <ecNumber evidence="3">2.7.6.3</ecNumber>
    </recommendedName>
</protein>
<dbReference type="SUPFAM" id="SSF55083">
    <property type="entry name" value="6-hydroxymethyl-7,8-dihydropterin pyrophosphokinase, HPPK"/>
    <property type="match status" value="1"/>
</dbReference>
<dbReference type="GO" id="GO:0003848">
    <property type="term" value="F:2-amino-4-hydroxy-6-hydroxymethyldihydropteridine diphosphokinase activity"/>
    <property type="evidence" value="ECO:0007669"/>
    <property type="project" value="UniProtKB-EC"/>
</dbReference>
<dbReference type="CDD" id="cd00483">
    <property type="entry name" value="HPPK"/>
    <property type="match status" value="1"/>
</dbReference>
<dbReference type="GO" id="GO:0046656">
    <property type="term" value="P:folic acid biosynthetic process"/>
    <property type="evidence" value="ECO:0007669"/>
    <property type="project" value="UniProtKB-KW"/>
</dbReference>
<keyword evidence="4" id="KW-0808">Transferase</keyword>
<dbReference type="Pfam" id="PF01288">
    <property type="entry name" value="HPPK"/>
    <property type="match status" value="1"/>
</dbReference>
<dbReference type="Gene3D" id="3.30.70.560">
    <property type="entry name" value="7,8-Dihydro-6-hydroxymethylpterin-pyrophosphokinase HPPK"/>
    <property type="match status" value="1"/>
</dbReference>
<sequence>MPFSHDQIPPMENDTPKAHQVFLALGTNLGERKQNLEAALHQLSKNIEIKQVSSIYETEPVGYADQPNFFNLVCSGQTMLPVDKLHQETQKIEQQLGRQPSFRNGPRLIDIDILFYDQAYIERATLIIPHPRLHERAFVLAPLAEIAPDYLHPTLGKSARELLDTVNVQGFFVSIPNHRAAC</sequence>
<evidence type="ECO:0000256" key="2">
    <source>
        <dbReference type="ARBA" id="ARBA00005051"/>
    </source>
</evidence>
<evidence type="ECO:0000313" key="10">
    <source>
        <dbReference type="EMBL" id="GHO50038.1"/>
    </source>
</evidence>
<evidence type="ECO:0000313" key="11">
    <source>
        <dbReference type="Proteomes" id="UP000612362"/>
    </source>
</evidence>
<organism evidence="10 11">
    <name type="scientific">Ktedonospora formicarum</name>
    <dbReference type="NCBI Taxonomy" id="2778364"/>
    <lineage>
        <taxon>Bacteria</taxon>
        <taxon>Bacillati</taxon>
        <taxon>Chloroflexota</taxon>
        <taxon>Ktedonobacteria</taxon>
        <taxon>Ktedonobacterales</taxon>
        <taxon>Ktedonobacteraceae</taxon>
        <taxon>Ktedonospora</taxon>
    </lineage>
</organism>
<dbReference type="EC" id="2.7.6.3" evidence="3"/>
<comment type="caution">
    <text evidence="10">The sequence shown here is derived from an EMBL/GenBank/DDBJ whole genome shotgun (WGS) entry which is preliminary data.</text>
</comment>
<keyword evidence="11" id="KW-1185">Reference proteome</keyword>
<dbReference type="InterPro" id="IPR000550">
    <property type="entry name" value="Hppk"/>
</dbReference>
<dbReference type="PROSITE" id="PS00794">
    <property type="entry name" value="HPPK"/>
    <property type="match status" value="1"/>
</dbReference>
<keyword evidence="8" id="KW-0289">Folate biosynthesis</keyword>
<evidence type="ECO:0000256" key="5">
    <source>
        <dbReference type="ARBA" id="ARBA00022741"/>
    </source>
</evidence>
<accession>A0A8J3MXT1</accession>
<dbReference type="Proteomes" id="UP000612362">
    <property type="component" value="Unassembled WGS sequence"/>
</dbReference>
<feature type="domain" description="7,8-dihydro-6-hydroxymethylpterin-pyrophosphokinase" evidence="9">
    <location>
        <begin position="103"/>
        <end position="114"/>
    </location>
</feature>
<dbReference type="RefSeq" id="WP_220199106.1">
    <property type="nucleotide sequence ID" value="NZ_BNJF01000007.1"/>
</dbReference>
<reference evidence="10" key="1">
    <citation type="submission" date="2020-10" db="EMBL/GenBank/DDBJ databases">
        <title>Taxonomic study of unclassified bacteria belonging to the class Ktedonobacteria.</title>
        <authorList>
            <person name="Yabe S."/>
            <person name="Wang C.M."/>
            <person name="Zheng Y."/>
            <person name="Sakai Y."/>
            <person name="Cavaletti L."/>
            <person name="Monciardini P."/>
            <person name="Donadio S."/>
        </authorList>
    </citation>
    <scope>NUCLEOTIDE SEQUENCE</scope>
    <source>
        <strain evidence="10">SOSP1-1</strain>
    </source>
</reference>
<evidence type="ECO:0000256" key="6">
    <source>
        <dbReference type="ARBA" id="ARBA00022777"/>
    </source>
</evidence>